<feature type="region of interest" description="Disordered" evidence="1">
    <location>
        <begin position="1"/>
        <end position="26"/>
    </location>
</feature>
<feature type="region of interest" description="Disordered" evidence="1">
    <location>
        <begin position="269"/>
        <end position="297"/>
    </location>
</feature>
<dbReference type="EMBL" id="BQNB010010459">
    <property type="protein sequence ID" value="GJS77598.1"/>
    <property type="molecule type" value="Genomic_DNA"/>
</dbReference>
<accession>A0ABQ4YLH6</accession>
<name>A0ABQ4YLH6_9ASTR</name>
<comment type="caution">
    <text evidence="2">The sequence shown here is derived from an EMBL/GenBank/DDBJ whole genome shotgun (WGS) entry which is preliminary data.</text>
</comment>
<feature type="compositionally biased region" description="Basic and acidic residues" evidence="1">
    <location>
        <begin position="276"/>
        <end position="297"/>
    </location>
</feature>
<protein>
    <submittedName>
        <fullName evidence="2">Uncharacterized protein</fullName>
    </submittedName>
</protein>
<reference evidence="2" key="2">
    <citation type="submission" date="2022-01" db="EMBL/GenBank/DDBJ databases">
        <authorList>
            <person name="Yamashiro T."/>
            <person name="Shiraishi A."/>
            <person name="Satake H."/>
            <person name="Nakayama K."/>
        </authorList>
    </citation>
    <scope>NUCLEOTIDE SEQUENCE</scope>
</reference>
<sequence length="330" mass="37662">MERAATTASSLEAEQDSGNIIRTQSTAIPNVPLPQGIGSGGRCDNRVLSRDLEAAFEYPGERYEGVESRNLEKKKKSRTYEHKRLYKVGLSARIVSSDDEASLSNQEVISKQGRKIHDIDADEDITLENVHDENVRVNDHEGDEIMFEMNLLQRCEINVDEVTCSKHKLNFAAFENAASTKVSTVCWDLRFDDYKITYAQMKKDETTMTQCDKLSYLSMSAVINDEKKTHGLRYGYDIYGSLFEDITGIKERIRDLIVERRLQKAEQIQHKKHLKRSEISRDNKDSKKQKVNDDKETKELKQCMEIILDDGDDVTIEATPLSTKSPTIVD</sequence>
<evidence type="ECO:0000256" key="1">
    <source>
        <dbReference type="SAM" id="MobiDB-lite"/>
    </source>
</evidence>
<gene>
    <name evidence="2" type="ORF">Tco_0727479</name>
</gene>
<reference evidence="2" key="1">
    <citation type="journal article" date="2022" name="Int. J. Mol. Sci.">
        <title>Draft Genome of Tanacetum Coccineum: Genomic Comparison of Closely Related Tanacetum-Family Plants.</title>
        <authorList>
            <person name="Yamashiro T."/>
            <person name="Shiraishi A."/>
            <person name="Nakayama K."/>
            <person name="Satake H."/>
        </authorList>
    </citation>
    <scope>NUCLEOTIDE SEQUENCE</scope>
</reference>
<organism evidence="2 3">
    <name type="scientific">Tanacetum coccineum</name>
    <dbReference type="NCBI Taxonomy" id="301880"/>
    <lineage>
        <taxon>Eukaryota</taxon>
        <taxon>Viridiplantae</taxon>
        <taxon>Streptophyta</taxon>
        <taxon>Embryophyta</taxon>
        <taxon>Tracheophyta</taxon>
        <taxon>Spermatophyta</taxon>
        <taxon>Magnoliopsida</taxon>
        <taxon>eudicotyledons</taxon>
        <taxon>Gunneridae</taxon>
        <taxon>Pentapetalae</taxon>
        <taxon>asterids</taxon>
        <taxon>campanulids</taxon>
        <taxon>Asterales</taxon>
        <taxon>Asteraceae</taxon>
        <taxon>Asteroideae</taxon>
        <taxon>Anthemideae</taxon>
        <taxon>Anthemidinae</taxon>
        <taxon>Tanacetum</taxon>
    </lineage>
</organism>
<evidence type="ECO:0000313" key="3">
    <source>
        <dbReference type="Proteomes" id="UP001151760"/>
    </source>
</evidence>
<evidence type="ECO:0000313" key="2">
    <source>
        <dbReference type="EMBL" id="GJS77598.1"/>
    </source>
</evidence>
<keyword evidence="3" id="KW-1185">Reference proteome</keyword>
<dbReference type="Proteomes" id="UP001151760">
    <property type="component" value="Unassembled WGS sequence"/>
</dbReference>
<proteinExistence type="predicted"/>